<name>A0ABQ9VUP9_SAGOE</name>
<comment type="caution">
    <text evidence="2">The sequence shown here is derived from an EMBL/GenBank/DDBJ whole genome shotgun (WGS) entry which is preliminary data.</text>
</comment>
<gene>
    <name evidence="2" type="ORF">P7K49_012015</name>
</gene>
<dbReference type="Proteomes" id="UP001266305">
    <property type="component" value="Unassembled WGS sequence"/>
</dbReference>
<organism evidence="2 3">
    <name type="scientific">Saguinus oedipus</name>
    <name type="common">Cotton-top tamarin</name>
    <name type="synonym">Oedipomidas oedipus</name>
    <dbReference type="NCBI Taxonomy" id="9490"/>
    <lineage>
        <taxon>Eukaryota</taxon>
        <taxon>Metazoa</taxon>
        <taxon>Chordata</taxon>
        <taxon>Craniata</taxon>
        <taxon>Vertebrata</taxon>
        <taxon>Euteleostomi</taxon>
        <taxon>Mammalia</taxon>
        <taxon>Eutheria</taxon>
        <taxon>Euarchontoglires</taxon>
        <taxon>Primates</taxon>
        <taxon>Haplorrhini</taxon>
        <taxon>Platyrrhini</taxon>
        <taxon>Cebidae</taxon>
        <taxon>Callitrichinae</taxon>
        <taxon>Saguinus</taxon>
    </lineage>
</organism>
<dbReference type="EMBL" id="JASSZA010000005">
    <property type="protein sequence ID" value="KAK2112268.1"/>
    <property type="molecule type" value="Genomic_DNA"/>
</dbReference>
<feature type="region of interest" description="Disordered" evidence="1">
    <location>
        <begin position="1"/>
        <end position="28"/>
    </location>
</feature>
<feature type="non-terminal residue" evidence="2">
    <location>
        <position position="51"/>
    </location>
</feature>
<evidence type="ECO:0000313" key="2">
    <source>
        <dbReference type="EMBL" id="KAK2112268.1"/>
    </source>
</evidence>
<evidence type="ECO:0000313" key="3">
    <source>
        <dbReference type="Proteomes" id="UP001266305"/>
    </source>
</evidence>
<reference evidence="2 3" key="1">
    <citation type="submission" date="2023-05" db="EMBL/GenBank/DDBJ databases">
        <title>B98-5 Cell Line De Novo Hybrid Assembly: An Optical Mapping Approach.</title>
        <authorList>
            <person name="Kananen K."/>
            <person name="Auerbach J.A."/>
            <person name="Kautto E."/>
            <person name="Blachly J.S."/>
        </authorList>
    </citation>
    <scope>NUCLEOTIDE SEQUENCE [LARGE SCALE GENOMIC DNA]</scope>
    <source>
        <strain evidence="2">B95-8</strain>
        <tissue evidence="2">Cell line</tissue>
    </source>
</reference>
<accession>A0ABQ9VUP9</accession>
<sequence length="51" mass="5397">MTNNNLSDRPEVAPPALEPDTGTSFPKCPIDPGAVTAATQKLLQHAHAFLL</sequence>
<proteinExistence type="predicted"/>
<keyword evidence="3" id="KW-1185">Reference proteome</keyword>
<protein>
    <submittedName>
        <fullName evidence="2">Uncharacterized protein</fullName>
    </submittedName>
</protein>
<evidence type="ECO:0000256" key="1">
    <source>
        <dbReference type="SAM" id="MobiDB-lite"/>
    </source>
</evidence>